<evidence type="ECO:0000259" key="8">
    <source>
        <dbReference type="PROSITE" id="PS50928"/>
    </source>
</evidence>
<dbReference type="PANTHER" id="PTHR43163:SF9">
    <property type="entry name" value="ABC TRANSPORTER PERMEASE PROTEIN"/>
    <property type="match status" value="1"/>
</dbReference>
<reference evidence="9 10" key="1">
    <citation type="submission" date="2019-07" db="EMBL/GenBank/DDBJ databases">
        <title>Whole genome shotgun sequence of Skermanella aerolata NBRC 106429.</title>
        <authorList>
            <person name="Hosoyama A."/>
            <person name="Uohara A."/>
            <person name="Ohji S."/>
            <person name="Ichikawa N."/>
        </authorList>
    </citation>
    <scope>NUCLEOTIDE SEQUENCE [LARGE SCALE GENOMIC DNA]</scope>
    <source>
        <strain evidence="9 10">NBRC 106429</strain>
    </source>
</reference>
<comment type="caution">
    <text evidence="9">The sequence shown here is derived from an EMBL/GenBank/DDBJ whole genome shotgun (WGS) entry which is preliminary data.</text>
</comment>
<evidence type="ECO:0000256" key="3">
    <source>
        <dbReference type="ARBA" id="ARBA00022475"/>
    </source>
</evidence>
<keyword evidence="2 7" id="KW-0813">Transport</keyword>
<dbReference type="PROSITE" id="PS50928">
    <property type="entry name" value="ABC_TM1"/>
    <property type="match status" value="1"/>
</dbReference>
<evidence type="ECO:0000256" key="5">
    <source>
        <dbReference type="ARBA" id="ARBA00022989"/>
    </source>
</evidence>
<comment type="subcellular location">
    <subcellularLocation>
        <location evidence="1 7">Cell membrane</location>
        <topology evidence="1 7">Multi-pass membrane protein</topology>
    </subcellularLocation>
</comment>
<proteinExistence type="inferred from homology"/>
<dbReference type="GO" id="GO:0055085">
    <property type="term" value="P:transmembrane transport"/>
    <property type="evidence" value="ECO:0007669"/>
    <property type="project" value="InterPro"/>
</dbReference>
<feature type="transmembrane region" description="Helical" evidence="7">
    <location>
        <begin position="243"/>
        <end position="265"/>
    </location>
</feature>
<dbReference type="GO" id="GO:0005886">
    <property type="term" value="C:plasma membrane"/>
    <property type="evidence" value="ECO:0007669"/>
    <property type="project" value="UniProtKB-SubCell"/>
</dbReference>
<dbReference type="EMBL" id="BJYZ01000013">
    <property type="protein sequence ID" value="GEO38853.1"/>
    <property type="molecule type" value="Genomic_DNA"/>
</dbReference>
<feature type="transmembrane region" description="Helical" evidence="7">
    <location>
        <begin position="134"/>
        <end position="164"/>
    </location>
</feature>
<dbReference type="InterPro" id="IPR045621">
    <property type="entry name" value="BPD_transp_1_N"/>
</dbReference>
<keyword evidence="4 7" id="KW-0812">Transmembrane</keyword>
<dbReference type="Pfam" id="PF19300">
    <property type="entry name" value="BPD_transp_1_N"/>
    <property type="match status" value="1"/>
</dbReference>
<evidence type="ECO:0000256" key="1">
    <source>
        <dbReference type="ARBA" id="ARBA00004651"/>
    </source>
</evidence>
<dbReference type="Proteomes" id="UP000321523">
    <property type="component" value="Unassembled WGS sequence"/>
</dbReference>
<dbReference type="InterPro" id="IPR035906">
    <property type="entry name" value="MetI-like_sf"/>
</dbReference>
<evidence type="ECO:0000313" key="9">
    <source>
        <dbReference type="EMBL" id="GEO38853.1"/>
    </source>
</evidence>
<accession>A0A512DQS8</accession>
<feature type="transmembrane region" description="Helical" evidence="7">
    <location>
        <begin position="285"/>
        <end position="311"/>
    </location>
</feature>
<evidence type="ECO:0000313" key="10">
    <source>
        <dbReference type="Proteomes" id="UP000321523"/>
    </source>
</evidence>
<dbReference type="CDD" id="cd06261">
    <property type="entry name" value="TM_PBP2"/>
    <property type="match status" value="1"/>
</dbReference>
<protein>
    <submittedName>
        <fullName evidence="9">Peptide ABC transporter permease</fullName>
    </submittedName>
</protein>
<keyword evidence="3" id="KW-1003">Cell membrane</keyword>
<evidence type="ECO:0000256" key="4">
    <source>
        <dbReference type="ARBA" id="ARBA00022692"/>
    </source>
</evidence>
<keyword evidence="5 7" id="KW-1133">Transmembrane helix</keyword>
<name>A0A512DQS8_9PROT</name>
<evidence type="ECO:0000256" key="2">
    <source>
        <dbReference type="ARBA" id="ARBA00022448"/>
    </source>
</evidence>
<comment type="similarity">
    <text evidence="7">Belongs to the binding-protein-dependent transport system permease family.</text>
</comment>
<evidence type="ECO:0000256" key="7">
    <source>
        <dbReference type="RuleBase" id="RU363032"/>
    </source>
</evidence>
<gene>
    <name evidence="9" type="ORF">SAE02_30010</name>
</gene>
<dbReference type="Gene3D" id="1.10.3720.10">
    <property type="entry name" value="MetI-like"/>
    <property type="match status" value="1"/>
</dbReference>
<dbReference type="Pfam" id="PF00528">
    <property type="entry name" value="BPD_transp_1"/>
    <property type="match status" value="1"/>
</dbReference>
<dbReference type="AlphaFoldDB" id="A0A512DQS8"/>
<keyword evidence="6 7" id="KW-0472">Membrane</keyword>
<dbReference type="PANTHER" id="PTHR43163">
    <property type="entry name" value="DIPEPTIDE TRANSPORT SYSTEM PERMEASE PROTEIN DPPB-RELATED"/>
    <property type="match status" value="1"/>
</dbReference>
<dbReference type="OrthoDB" id="7834831at2"/>
<sequence length="322" mass="34656">MLRFVAVRLLQALIVLLVMSFLIYGLIGLMPGDPIDLMINANPNLSPSDAARLRALYGLDLPIWTRYLNWLAAALQGDLGYSRLISQPVLDVLKPRLLNTLLLLSISLVLALAIAIPLGVHAARKPNSVTDTAVNLLCFAGISVPPFWLALLFIILFSVTLGILPAGGMAPIGGDGGLAERLPYLVMPVATLTLVSIGGYTRFVRAAVLEQLRQDYIRTARAKGVSERSVVWRHALRNAMIPVVTIVALGFGSLFSGALVTETMFAYLGMGKLIYDSILGNDYNIALVGLLLATLMTLAGNLLADLGYAALDPRISFTETRT</sequence>
<feature type="transmembrane region" description="Helical" evidence="7">
    <location>
        <begin position="101"/>
        <end position="122"/>
    </location>
</feature>
<evidence type="ECO:0000256" key="6">
    <source>
        <dbReference type="ARBA" id="ARBA00023136"/>
    </source>
</evidence>
<feature type="transmembrane region" description="Helical" evidence="7">
    <location>
        <begin position="12"/>
        <end position="30"/>
    </location>
</feature>
<feature type="transmembrane region" description="Helical" evidence="7">
    <location>
        <begin position="184"/>
        <end position="204"/>
    </location>
</feature>
<dbReference type="SUPFAM" id="SSF161098">
    <property type="entry name" value="MetI-like"/>
    <property type="match status" value="1"/>
</dbReference>
<dbReference type="InterPro" id="IPR000515">
    <property type="entry name" value="MetI-like"/>
</dbReference>
<keyword evidence="10" id="KW-1185">Reference proteome</keyword>
<dbReference type="RefSeq" id="WP_044429211.1">
    <property type="nucleotide sequence ID" value="NZ_BJYZ01000013.1"/>
</dbReference>
<feature type="domain" description="ABC transmembrane type-1" evidence="8">
    <location>
        <begin position="97"/>
        <end position="304"/>
    </location>
</feature>
<organism evidence="9 10">
    <name type="scientific">Skermanella aerolata</name>
    <dbReference type="NCBI Taxonomy" id="393310"/>
    <lineage>
        <taxon>Bacteria</taxon>
        <taxon>Pseudomonadati</taxon>
        <taxon>Pseudomonadota</taxon>
        <taxon>Alphaproteobacteria</taxon>
        <taxon>Rhodospirillales</taxon>
        <taxon>Azospirillaceae</taxon>
        <taxon>Skermanella</taxon>
    </lineage>
</organism>